<protein>
    <submittedName>
        <fullName evidence="4">PLP-dependent cysteine synthase family protein</fullName>
    </submittedName>
</protein>
<dbReference type="PANTHER" id="PTHR10314">
    <property type="entry name" value="CYSTATHIONINE BETA-SYNTHASE"/>
    <property type="match status" value="1"/>
</dbReference>
<name>A0ABW0MAJ6_9BURK</name>
<evidence type="ECO:0000256" key="2">
    <source>
        <dbReference type="ARBA" id="ARBA00022898"/>
    </source>
</evidence>
<dbReference type="InterPro" id="IPR050214">
    <property type="entry name" value="Cys_Synth/Cystath_Beta-Synth"/>
</dbReference>
<feature type="domain" description="Tryptophan synthase beta chain-like PALP" evidence="3">
    <location>
        <begin position="16"/>
        <end position="299"/>
    </location>
</feature>
<comment type="caution">
    <text evidence="4">The sequence shown here is derived from an EMBL/GenBank/DDBJ whole genome shotgun (WGS) entry which is preliminary data.</text>
</comment>
<evidence type="ECO:0000313" key="4">
    <source>
        <dbReference type="EMBL" id="MFC5475189.1"/>
    </source>
</evidence>
<dbReference type="Gene3D" id="3.40.50.1100">
    <property type="match status" value="2"/>
</dbReference>
<dbReference type="CDD" id="cd01561">
    <property type="entry name" value="CBS_like"/>
    <property type="match status" value="1"/>
</dbReference>
<dbReference type="InterPro" id="IPR036052">
    <property type="entry name" value="TrpB-like_PALP_sf"/>
</dbReference>
<sequence>MTAAAPAAHDAHGLLAGIGHTPLVEIELVRQVAPATRLFAKLESVNPGGSIKDRPVARMLLQAIAAGRFAGGKRLLDSSSGNAGISYAMLGAALGVPVTIVVPGNASQERLQRIKAYGAELIITDPIEGYDCAVRTAQRLAVQQPARYWHCDQYSNADNWSAHYHQTAVEILAQLHICTGAAPDALVAGVGTGGTLTGVARRLREVRPDLHVAAAIPETFPGIEGLKPLGHPGDIVPALLDQSLIDERVAVSLEEAVAMCRRLALCGLFVGPSSGAFVHVALKLAASGKYRSIVTLLSDTGERYGSTDMWNTDSDWRRDKILT</sequence>
<evidence type="ECO:0000313" key="5">
    <source>
        <dbReference type="Proteomes" id="UP001596045"/>
    </source>
</evidence>
<organism evidence="4 5">
    <name type="scientific">Paraherbaspirillum soli</name>
    <dbReference type="NCBI Taxonomy" id="631222"/>
    <lineage>
        <taxon>Bacteria</taxon>
        <taxon>Pseudomonadati</taxon>
        <taxon>Pseudomonadota</taxon>
        <taxon>Betaproteobacteria</taxon>
        <taxon>Burkholderiales</taxon>
        <taxon>Oxalobacteraceae</taxon>
        <taxon>Paraherbaspirillum</taxon>
    </lineage>
</organism>
<gene>
    <name evidence="4" type="ORF">ACFPM8_14615</name>
</gene>
<evidence type="ECO:0000259" key="3">
    <source>
        <dbReference type="Pfam" id="PF00291"/>
    </source>
</evidence>
<reference evidence="5" key="1">
    <citation type="journal article" date="2019" name="Int. J. Syst. Evol. Microbiol.">
        <title>The Global Catalogue of Microorganisms (GCM) 10K type strain sequencing project: providing services to taxonomists for standard genome sequencing and annotation.</title>
        <authorList>
            <consortium name="The Broad Institute Genomics Platform"/>
            <consortium name="The Broad Institute Genome Sequencing Center for Infectious Disease"/>
            <person name="Wu L."/>
            <person name="Ma J."/>
        </authorList>
    </citation>
    <scope>NUCLEOTIDE SEQUENCE [LARGE SCALE GENOMIC DNA]</scope>
    <source>
        <strain evidence="5">JCM 17066</strain>
    </source>
</reference>
<accession>A0ABW0MAJ6</accession>
<dbReference type="Proteomes" id="UP001596045">
    <property type="component" value="Unassembled WGS sequence"/>
</dbReference>
<keyword evidence="2" id="KW-0663">Pyridoxal phosphate</keyword>
<comment type="cofactor">
    <cofactor evidence="1">
        <name>pyridoxal 5'-phosphate</name>
        <dbReference type="ChEBI" id="CHEBI:597326"/>
    </cofactor>
</comment>
<dbReference type="InterPro" id="IPR001926">
    <property type="entry name" value="TrpB-like_PALP"/>
</dbReference>
<dbReference type="EMBL" id="JBHSMT010000026">
    <property type="protein sequence ID" value="MFC5475189.1"/>
    <property type="molecule type" value="Genomic_DNA"/>
</dbReference>
<keyword evidence="5" id="KW-1185">Reference proteome</keyword>
<dbReference type="RefSeq" id="WP_378998289.1">
    <property type="nucleotide sequence ID" value="NZ_JBHSMT010000026.1"/>
</dbReference>
<evidence type="ECO:0000256" key="1">
    <source>
        <dbReference type="ARBA" id="ARBA00001933"/>
    </source>
</evidence>
<dbReference type="SUPFAM" id="SSF53686">
    <property type="entry name" value="Tryptophan synthase beta subunit-like PLP-dependent enzymes"/>
    <property type="match status" value="1"/>
</dbReference>
<proteinExistence type="predicted"/>
<dbReference type="Pfam" id="PF00291">
    <property type="entry name" value="PALP"/>
    <property type="match status" value="1"/>
</dbReference>